<feature type="compositionally biased region" description="Basic and acidic residues" evidence="1">
    <location>
        <begin position="501"/>
        <end position="515"/>
    </location>
</feature>
<protein>
    <submittedName>
        <fullName evidence="2">Uncharacterized protein</fullName>
    </submittedName>
</protein>
<comment type="caution">
    <text evidence="2">The sequence shown here is derived from an EMBL/GenBank/DDBJ whole genome shotgun (WGS) entry which is preliminary data.</text>
</comment>
<dbReference type="Proteomes" id="UP000427842">
    <property type="component" value="Unassembled WGS sequence"/>
</dbReference>
<name>A0ABQ6VVR1_9PROT</name>
<evidence type="ECO:0000313" key="3">
    <source>
        <dbReference type="Proteomes" id="UP000427842"/>
    </source>
</evidence>
<dbReference type="RefSeq" id="WP_153470016.1">
    <property type="nucleotide sequence ID" value="NZ_QYAZ01000001.1"/>
</dbReference>
<evidence type="ECO:0000256" key="1">
    <source>
        <dbReference type="SAM" id="MobiDB-lite"/>
    </source>
</evidence>
<gene>
    <name evidence="2" type="ORF">D3W54_08665</name>
</gene>
<keyword evidence="3" id="KW-1185">Reference proteome</keyword>
<feature type="region of interest" description="Disordered" evidence="1">
    <location>
        <begin position="470"/>
        <end position="515"/>
    </location>
</feature>
<reference evidence="2 3" key="1">
    <citation type="submission" date="2018-09" db="EMBL/GenBank/DDBJ databases">
        <title>Genome sequence and characterization of the bcs clusters for the production of nanocellulose from the low pH resistant strain Komagataeibacter medellinensis ID13488.</title>
        <authorList>
            <person name="Hernandez-Arriaga A.M."/>
            <person name="Del Cerro C."/>
            <person name="Urbina L."/>
            <person name="Eceiza A."/>
            <person name="Retegi A."/>
            <person name="Prieto M.A."/>
        </authorList>
    </citation>
    <scope>NUCLEOTIDE SEQUENCE [LARGE SCALE GENOMIC DNA]</scope>
    <source>
        <strain evidence="2 3">ID13488</strain>
    </source>
</reference>
<proteinExistence type="predicted"/>
<sequence length="515" mass="52324">MMSEVSARRLVMVSAVVALGALGGCMSMPHPFRPTGAGSAAQAPTARLAVPVSTASGTDAQATQIWQHAMVEALLAQSVPAMGQSVRPGDWWLKMTTAARNGAVVPTYAVITPKGEERGHMEGAPVPAAQWQAADGQAAARSAQGAAPGVAELLTGIQAAQMQKDPNSLKNRPAHVYFAGVHGAPGDGDHALAQAFIAAFPDAHEDIRHTATGADYTVRCSVVLNDAVTTTSLNPQQHIVLTWQVVDAQGKEAGAATQIHDIAAHSLDKKWGEVAVTAADEAAGAARQIITRYSGRANLPLAADGTLGAQPEATPSQAAPAQFVASQSARATSVESRQVVAGATMPTATLPVASTPVVPAAGASVPSAPVLPAAVKAPVASSMSVIAPRAAVTPERVAKPVASPTAPVTPAAAPVPMVASPPAVVPASRTRLATARPAVPAARQADGWPPMPSATVVSTPEANAAAPQEIHGTPVPTTPPVATRPFPGVTLPPLRTGVTDTQRRADVRQVPSIDR</sequence>
<accession>A0ABQ6VVR1</accession>
<evidence type="ECO:0000313" key="2">
    <source>
        <dbReference type="EMBL" id="KAB8124263.1"/>
    </source>
</evidence>
<dbReference type="EMBL" id="QYAZ01000001">
    <property type="protein sequence ID" value="KAB8124263.1"/>
    <property type="molecule type" value="Genomic_DNA"/>
</dbReference>
<organism evidence="2 3">
    <name type="scientific">Komagataeibacter medellinensis</name>
    <dbReference type="NCBI Taxonomy" id="1177712"/>
    <lineage>
        <taxon>Bacteria</taxon>
        <taxon>Pseudomonadati</taxon>
        <taxon>Pseudomonadota</taxon>
        <taxon>Alphaproteobacteria</taxon>
        <taxon>Acetobacterales</taxon>
        <taxon>Acetobacteraceae</taxon>
        <taxon>Komagataeibacter</taxon>
    </lineage>
</organism>